<evidence type="ECO:0000256" key="1">
    <source>
        <dbReference type="SAM" id="Coils"/>
    </source>
</evidence>
<dbReference type="Proteomes" id="UP000289340">
    <property type="component" value="Chromosome 4"/>
</dbReference>
<name>A0A445L0X8_GLYSO</name>
<proteinExistence type="predicted"/>
<comment type="caution">
    <text evidence="2">The sequence shown here is derived from an EMBL/GenBank/DDBJ whole genome shotgun (WGS) entry which is preliminary data.</text>
</comment>
<evidence type="ECO:0000313" key="2">
    <source>
        <dbReference type="EMBL" id="RZC16789.1"/>
    </source>
</evidence>
<gene>
    <name evidence="2" type="ORF">D0Y65_009903</name>
</gene>
<dbReference type="Gene3D" id="3.60.10.10">
    <property type="entry name" value="Endonuclease/exonuclease/phosphatase"/>
    <property type="match status" value="1"/>
</dbReference>
<organism evidence="2 3">
    <name type="scientific">Glycine soja</name>
    <name type="common">Wild soybean</name>
    <dbReference type="NCBI Taxonomy" id="3848"/>
    <lineage>
        <taxon>Eukaryota</taxon>
        <taxon>Viridiplantae</taxon>
        <taxon>Streptophyta</taxon>
        <taxon>Embryophyta</taxon>
        <taxon>Tracheophyta</taxon>
        <taxon>Spermatophyta</taxon>
        <taxon>Magnoliopsida</taxon>
        <taxon>eudicotyledons</taxon>
        <taxon>Gunneridae</taxon>
        <taxon>Pentapetalae</taxon>
        <taxon>rosids</taxon>
        <taxon>fabids</taxon>
        <taxon>Fabales</taxon>
        <taxon>Fabaceae</taxon>
        <taxon>Papilionoideae</taxon>
        <taxon>50 kb inversion clade</taxon>
        <taxon>NPAAA clade</taxon>
        <taxon>indigoferoid/millettioid clade</taxon>
        <taxon>Phaseoleae</taxon>
        <taxon>Glycine</taxon>
        <taxon>Glycine subgen. Soja</taxon>
    </lineage>
</organism>
<dbReference type="AlphaFoldDB" id="A0A445L0X8"/>
<dbReference type="PANTHER" id="PTHR33710">
    <property type="entry name" value="BNAC02G09200D PROTEIN"/>
    <property type="match status" value="1"/>
</dbReference>
<dbReference type="PANTHER" id="PTHR33710:SF64">
    <property type="entry name" value="ENDONUCLEASE_EXONUCLEASE_PHOSPHATASE DOMAIN-CONTAINING PROTEIN"/>
    <property type="match status" value="1"/>
</dbReference>
<feature type="coiled-coil region" evidence="1">
    <location>
        <begin position="177"/>
        <end position="204"/>
    </location>
</feature>
<dbReference type="InterPro" id="IPR036691">
    <property type="entry name" value="Endo/exonu/phosph_ase_sf"/>
</dbReference>
<dbReference type="EMBL" id="QZWG01000004">
    <property type="protein sequence ID" value="RZC16789.1"/>
    <property type="molecule type" value="Genomic_DNA"/>
</dbReference>
<evidence type="ECO:0000313" key="3">
    <source>
        <dbReference type="Proteomes" id="UP000289340"/>
    </source>
</evidence>
<reference evidence="2 3" key="1">
    <citation type="submission" date="2018-09" db="EMBL/GenBank/DDBJ databases">
        <title>A high-quality reference genome of wild soybean provides a powerful tool to mine soybean genomes.</title>
        <authorList>
            <person name="Xie M."/>
            <person name="Chung C.Y.L."/>
            <person name="Li M.-W."/>
            <person name="Wong F.-L."/>
            <person name="Chan T.-F."/>
            <person name="Lam H.-M."/>
        </authorList>
    </citation>
    <scope>NUCLEOTIDE SEQUENCE [LARGE SCALE GENOMIC DNA]</scope>
    <source>
        <strain evidence="3">cv. W05</strain>
        <tissue evidence="2">Hypocotyl of etiolated seedlings</tissue>
    </source>
</reference>
<dbReference type="SUPFAM" id="SSF56219">
    <property type="entry name" value="DNase I-like"/>
    <property type="match status" value="1"/>
</dbReference>
<keyword evidence="3" id="KW-1185">Reference proteome</keyword>
<sequence length="320" mass="37910">MTTSKPATRAFGKGKKMINKRQWNGVVGRQWNGVVGSRNDEISMFNQFIIEMELEDVPKVGREFSWYRPNVKAKSLLNRFLIQKEWFNIWSGSIQFILDRNISDHCPIVLKDANVDLGPKPFRSLDYWFQHENYVEVVEGAWRNMSIHGWGAYVLKEKLKGLKKVLREWNATCFGDVHSSQKEIALKMNELDKLEEARVLVESELNMKIDLKEQFWILARRNESFLRQKSRSRWLVEGDNNSIFFHVKWEVKNFFQKRFLVEDLDRPKLDGTRLKQISQQQYESFIPRFEEDEVKEAIWECGSSQSPNLDGFNFHFIKAF</sequence>
<protein>
    <submittedName>
        <fullName evidence="2">Uncharacterized protein</fullName>
    </submittedName>
</protein>
<keyword evidence="1" id="KW-0175">Coiled coil</keyword>
<accession>A0A445L0X8</accession>